<dbReference type="RefSeq" id="XP_001027678.2">
    <property type="nucleotide sequence ID" value="XM_001027678.2"/>
</dbReference>
<keyword evidence="1" id="KW-0677">Repeat</keyword>
<dbReference type="InterPro" id="IPR000719">
    <property type="entry name" value="Prot_kinase_dom"/>
</dbReference>
<dbReference type="Gene3D" id="1.25.40.10">
    <property type="entry name" value="Tetratricopeptide repeat domain"/>
    <property type="match status" value="2"/>
</dbReference>
<dbReference type="GO" id="GO:0005524">
    <property type="term" value="F:ATP binding"/>
    <property type="evidence" value="ECO:0007669"/>
    <property type="project" value="InterPro"/>
</dbReference>
<dbReference type="InterPro" id="IPR011009">
    <property type="entry name" value="Kinase-like_dom_sf"/>
</dbReference>
<keyword evidence="2 3" id="KW-0802">TPR repeat</keyword>
<dbReference type="InterPro" id="IPR011990">
    <property type="entry name" value="TPR-like_helical_dom_sf"/>
</dbReference>
<feature type="repeat" description="TPR" evidence="3">
    <location>
        <begin position="404"/>
        <end position="437"/>
    </location>
</feature>
<proteinExistence type="predicted"/>
<dbReference type="Pfam" id="PF13181">
    <property type="entry name" value="TPR_8"/>
    <property type="match status" value="1"/>
</dbReference>
<evidence type="ECO:0000259" key="4">
    <source>
        <dbReference type="PROSITE" id="PS50011"/>
    </source>
</evidence>
<feature type="domain" description="Protein kinase" evidence="4">
    <location>
        <begin position="1"/>
        <end position="350"/>
    </location>
</feature>
<dbReference type="STRING" id="312017.Q24I02"/>
<dbReference type="PANTHER" id="PTHR44943:SF8">
    <property type="entry name" value="TPR REPEAT-CONTAINING PROTEIN MJ0263"/>
    <property type="match status" value="1"/>
</dbReference>
<dbReference type="Pfam" id="PF00069">
    <property type="entry name" value="Pkinase"/>
    <property type="match status" value="1"/>
</dbReference>
<sequence length="485" mass="57650">MNFTSVKQLLLDHKNIQILNQSENDILREDDILNVEDQNKNQFCLYVNNIFDVDNDIKNKKLSSCNLKVQSIKKCNHPNIIKIIDHFIIENHFFILLEKCQNNLKQWIQDSFPEEINDQIFSNISLQILKGVQYLHSNQMYLSNVSLKSIRLDSNNVIKIWSFQELDSDFQNIQPKQFSIEDKYLLNLPTQTINTLSKQNDLSDSQQQASVNILVDMHYICLWIYQLSGANKDQLYAYAKQKRIQPQSKISFYSNIIMQKLATLQETNMPTTDQAIKLFEQIEKHINYCENKMEVEEEDQQEQILLDLVIQQFENESYQKCIDLLRDLILKNPRKDLYLAWMGRVYNAKLDFKQSTYWNEQAIKLNQFCELAYYNLGNSQKNTNQYEKAIFYYKKVLEINQNNDQAYNNLGVVFNFQKKRHQEIKAFTQALKIQPLDNDYLYNKSRSKYMLQKFETSLRLLNKLLSMYPNDYQGQVYLKQCKKSI</sequence>
<name>Q24I02_TETTS</name>
<dbReference type="SUPFAM" id="SSF48452">
    <property type="entry name" value="TPR-like"/>
    <property type="match status" value="1"/>
</dbReference>
<dbReference type="HOGENOM" id="CLU_1216869_0_0_1"/>
<feature type="repeat" description="TPR" evidence="3">
    <location>
        <begin position="370"/>
        <end position="403"/>
    </location>
</feature>
<reference evidence="6" key="1">
    <citation type="journal article" date="2006" name="PLoS Biol.">
        <title>Macronuclear genome sequence of the ciliate Tetrahymena thermophila, a model eukaryote.</title>
        <authorList>
            <person name="Eisen J.A."/>
            <person name="Coyne R.S."/>
            <person name="Wu M."/>
            <person name="Wu D."/>
            <person name="Thiagarajan M."/>
            <person name="Wortman J.R."/>
            <person name="Badger J.H."/>
            <person name="Ren Q."/>
            <person name="Amedeo P."/>
            <person name="Jones K.M."/>
            <person name="Tallon L.J."/>
            <person name="Delcher A.L."/>
            <person name="Salzberg S.L."/>
            <person name="Silva J.C."/>
            <person name="Haas B.J."/>
            <person name="Majoros W.H."/>
            <person name="Farzad M."/>
            <person name="Carlton J.M."/>
            <person name="Smith R.K. Jr."/>
            <person name="Garg J."/>
            <person name="Pearlman R.E."/>
            <person name="Karrer K.M."/>
            <person name="Sun L."/>
            <person name="Manning G."/>
            <person name="Elde N.C."/>
            <person name="Turkewitz A.P."/>
            <person name="Asai D.J."/>
            <person name="Wilkes D.E."/>
            <person name="Wang Y."/>
            <person name="Cai H."/>
            <person name="Collins K."/>
            <person name="Stewart B.A."/>
            <person name="Lee S.R."/>
            <person name="Wilamowska K."/>
            <person name="Weinberg Z."/>
            <person name="Ruzzo W.L."/>
            <person name="Wloga D."/>
            <person name="Gaertig J."/>
            <person name="Frankel J."/>
            <person name="Tsao C.-C."/>
            <person name="Gorovsky M.A."/>
            <person name="Keeling P.J."/>
            <person name="Waller R.F."/>
            <person name="Patron N.J."/>
            <person name="Cherry J.M."/>
            <person name="Stover N.A."/>
            <person name="Krieger C.J."/>
            <person name="del Toro C."/>
            <person name="Ryder H.F."/>
            <person name="Williamson S.C."/>
            <person name="Barbeau R.A."/>
            <person name="Hamilton E.P."/>
            <person name="Orias E."/>
        </authorList>
    </citation>
    <scope>NUCLEOTIDE SEQUENCE [LARGE SCALE GENOMIC DNA]</scope>
    <source>
        <strain evidence="6">SB210</strain>
    </source>
</reference>
<dbReference type="InterPro" id="IPR051685">
    <property type="entry name" value="Ycf3/AcsC/BcsC/TPR_MFPF"/>
</dbReference>
<evidence type="ECO:0000256" key="2">
    <source>
        <dbReference type="ARBA" id="ARBA00022803"/>
    </source>
</evidence>
<dbReference type="KEGG" id="tet:TTHERM_00571720"/>
<dbReference type="SMART" id="SM00028">
    <property type="entry name" value="TPR"/>
    <property type="match status" value="3"/>
</dbReference>
<dbReference type="AlphaFoldDB" id="Q24I02"/>
<dbReference type="Gene3D" id="1.10.510.10">
    <property type="entry name" value="Transferase(Phosphotransferase) domain 1"/>
    <property type="match status" value="1"/>
</dbReference>
<evidence type="ECO:0000313" key="5">
    <source>
        <dbReference type="EMBL" id="EAS07436.2"/>
    </source>
</evidence>
<dbReference type="Proteomes" id="UP000009168">
    <property type="component" value="Unassembled WGS sequence"/>
</dbReference>
<evidence type="ECO:0000313" key="6">
    <source>
        <dbReference type="Proteomes" id="UP000009168"/>
    </source>
</evidence>
<dbReference type="Pfam" id="PF00515">
    <property type="entry name" value="TPR_1"/>
    <property type="match status" value="1"/>
</dbReference>
<dbReference type="GO" id="GO:0004672">
    <property type="term" value="F:protein kinase activity"/>
    <property type="evidence" value="ECO:0007669"/>
    <property type="project" value="InterPro"/>
</dbReference>
<dbReference type="SUPFAM" id="SSF56112">
    <property type="entry name" value="Protein kinase-like (PK-like)"/>
    <property type="match status" value="1"/>
</dbReference>
<dbReference type="PROSITE" id="PS50011">
    <property type="entry name" value="PROTEIN_KINASE_DOM"/>
    <property type="match status" value="1"/>
</dbReference>
<organism evidence="5 6">
    <name type="scientific">Tetrahymena thermophila (strain SB210)</name>
    <dbReference type="NCBI Taxonomy" id="312017"/>
    <lineage>
        <taxon>Eukaryota</taxon>
        <taxon>Sar</taxon>
        <taxon>Alveolata</taxon>
        <taxon>Ciliophora</taxon>
        <taxon>Intramacronucleata</taxon>
        <taxon>Oligohymenophorea</taxon>
        <taxon>Hymenostomatida</taxon>
        <taxon>Tetrahymenina</taxon>
        <taxon>Tetrahymenidae</taxon>
        <taxon>Tetrahymena</taxon>
    </lineage>
</organism>
<dbReference type="InterPro" id="IPR019734">
    <property type="entry name" value="TPR_rpt"/>
</dbReference>
<dbReference type="GeneID" id="7823907"/>
<evidence type="ECO:0000256" key="3">
    <source>
        <dbReference type="PROSITE-ProRule" id="PRU00339"/>
    </source>
</evidence>
<dbReference type="EMBL" id="GG662498">
    <property type="protein sequence ID" value="EAS07436.2"/>
    <property type="molecule type" value="Genomic_DNA"/>
</dbReference>
<dbReference type="PANTHER" id="PTHR44943">
    <property type="entry name" value="CELLULOSE SYNTHASE OPERON PROTEIN C"/>
    <property type="match status" value="1"/>
</dbReference>
<gene>
    <name evidence="5" type="ORF">TTHERM_00571720</name>
</gene>
<evidence type="ECO:0000256" key="1">
    <source>
        <dbReference type="ARBA" id="ARBA00022737"/>
    </source>
</evidence>
<protein>
    <submittedName>
        <fullName evidence="5">Tetratricopeptide repeat protein</fullName>
    </submittedName>
</protein>
<dbReference type="PROSITE" id="PS50293">
    <property type="entry name" value="TPR_REGION"/>
    <property type="match status" value="1"/>
</dbReference>
<accession>Q24I02</accession>
<keyword evidence="6" id="KW-1185">Reference proteome</keyword>
<dbReference type="PROSITE" id="PS50005">
    <property type="entry name" value="TPR"/>
    <property type="match status" value="2"/>
</dbReference>
<dbReference type="OrthoDB" id="3254104at2759"/>
<dbReference type="InParanoid" id="Q24I02"/>